<dbReference type="InterPro" id="IPR017738">
    <property type="entry name" value="T6SS-assoc_VCA0118"/>
</dbReference>
<organism evidence="2 3">
    <name type="scientific">Hafnia alvei</name>
    <dbReference type="NCBI Taxonomy" id="569"/>
    <lineage>
        <taxon>Bacteria</taxon>
        <taxon>Pseudomonadati</taxon>
        <taxon>Pseudomonadota</taxon>
        <taxon>Gammaproteobacteria</taxon>
        <taxon>Enterobacterales</taxon>
        <taxon>Hafniaceae</taxon>
        <taxon>Hafnia</taxon>
    </lineage>
</organism>
<dbReference type="RefSeq" id="WP_130970917.1">
    <property type="nucleotide sequence ID" value="NZ_SITJ01000068.1"/>
</dbReference>
<evidence type="ECO:0000256" key="1">
    <source>
        <dbReference type="SAM" id="SignalP"/>
    </source>
</evidence>
<dbReference type="Proteomes" id="UP000291600">
    <property type="component" value="Unassembled WGS sequence"/>
</dbReference>
<dbReference type="Pfam" id="PF11319">
    <property type="entry name" value="VasI"/>
    <property type="match status" value="1"/>
</dbReference>
<keyword evidence="1" id="KW-0732">Signal</keyword>
<dbReference type="NCBIfam" id="TIGR03360">
    <property type="entry name" value="VI_minor_1"/>
    <property type="match status" value="1"/>
</dbReference>
<name>A0ABD7Q666_HAFAL</name>
<gene>
    <name evidence="2" type="primary">tagO</name>
    <name evidence="2" type="ORF">EYY96_10695</name>
</gene>
<protein>
    <submittedName>
        <fullName evidence="2">Type VI secretion system-associated protein TagO</fullName>
    </submittedName>
</protein>
<feature type="signal peptide" evidence="1">
    <location>
        <begin position="1"/>
        <end position="21"/>
    </location>
</feature>
<feature type="chain" id="PRO_5044760985" evidence="1">
    <location>
        <begin position="22"/>
        <end position="233"/>
    </location>
</feature>
<dbReference type="EMBL" id="SITJ01000068">
    <property type="protein sequence ID" value="TBL67485.1"/>
    <property type="molecule type" value="Genomic_DNA"/>
</dbReference>
<reference evidence="2 3" key="1">
    <citation type="submission" date="2019-02" db="EMBL/GenBank/DDBJ databases">
        <title>Comparative genomic analysis of the Hafnia genus genomes.</title>
        <authorList>
            <person name="Zhiqiu Y."/>
            <person name="Chao Y."/>
            <person name="Yuhui D."/>
            <person name="Di H."/>
            <person name="Bin L."/>
        </authorList>
    </citation>
    <scope>NUCLEOTIDE SEQUENCE [LARGE SCALE GENOMIC DNA]</scope>
    <source>
        <strain evidence="2 3">PCM_1210</strain>
    </source>
</reference>
<evidence type="ECO:0000313" key="3">
    <source>
        <dbReference type="Proteomes" id="UP000291600"/>
    </source>
</evidence>
<evidence type="ECO:0000313" key="2">
    <source>
        <dbReference type="EMBL" id="TBL67485.1"/>
    </source>
</evidence>
<dbReference type="AlphaFoldDB" id="A0ABD7Q666"/>
<proteinExistence type="predicted"/>
<sequence length="233" mass="26127">MTIKLRRGLFFIALIPCLVFAAEKPKKPDANASLSADVQRAMEACRNEPFPLPRLQCYDQAWHPKMQNVGIPLGKTKTDKPDETWQMVMTQEHQRSIDAPTLLLREFNNTSGEPVLMMTTPSQEGSTVPAILAISCVENITRMQLVFSQPLGDGESPLTLRTSKNDIDTRWFWRSSGYRLESSRGLSGIAEIQQLLGSTTLTIIADNKALNGLTFQLNNLQTTLQPLRKACHW</sequence>
<accession>A0ABD7Q666</accession>
<comment type="caution">
    <text evidence="2">The sequence shown here is derived from an EMBL/GenBank/DDBJ whole genome shotgun (WGS) entry which is preliminary data.</text>
</comment>